<accession>A0ABP8URQ7</accession>
<gene>
    <name evidence="1" type="ORF">GCM10023196_092690</name>
</gene>
<name>A0ABP8URQ7_9ACTN</name>
<comment type="caution">
    <text evidence="1">The sequence shown here is derived from an EMBL/GenBank/DDBJ whole genome shotgun (WGS) entry which is preliminary data.</text>
</comment>
<organism evidence="1 2">
    <name type="scientific">Actinoallomurus vinaceus</name>
    <dbReference type="NCBI Taxonomy" id="1080074"/>
    <lineage>
        <taxon>Bacteria</taxon>
        <taxon>Bacillati</taxon>
        <taxon>Actinomycetota</taxon>
        <taxon>Actinomycetes</taxon>
        <taxon>Streptosporangiales</taxon>
        <taxon>Thermomonosporaceae</taxon>
        <taxon>Actinoallomurus</taxon>
    </lineage>
</organism>
<protein>
    <submittedName>
        <fullName evidence="1">Uncharacterized protein</fullName>
    </submittedName>
</protein>
<sequence>MYGPMCPRTAKSISRAAAPATSDQRRVPMIKMVRVYAKYTIGALSAALFTNSAA</sequence>
<dbReference type="Proteomes" id="UP001501442">
    <property type="component" value="Unassembled WGS sequence"/>
</dbReference>
<evidence type="ECO:0000313" key="1">
    <source>
        <dbReference type="EMBL" id="GAA4637726.1"/>
    </source>
</evidence>
<reference evidence="2" key="1">
    <citation type="journal article" date="2019" name="Int. J. Syst. Evol. Microbiol.">
        <title>The Global Catalogue of Microorganisms (GCM) 10K type strain sequencing project: providing services to taxonomists for standard genome sequencing and annotation.</title>
        <authorList>
            <consortium name="The Broad Institute Genomics Platform"/>
            <consortium name="The Broad Institute Genome Sequencing Center for Infectious Disease"/>
            <person name="Wu L."/>
            <person name="Ma J."/>
        </authorList>
    </citation>
    <scope>NUCLEOTIDE SEQUENCE [LARGE SCALE GENOMIC DNA]</scope>
    <source>
        <strain evidence="2">JCM 17939</strain>
    </source>
</reference>
<dbReference type="EMBL" id="BAABHK010000020">
    <property type="protein sequence ID" value="GAA4637726.1"/>
    <property type="molecule type" value="Genomic_DNA"/>
</dbReference>
<proteinExistence type="predicted"/>
<keyword evidence="2" id="KW-1185">Reference proteome</keyword>
<evidence type="ECO:0000313" key="2">
    <source>
        <dbReference type="Proteomes" id="UP001501442"/>
    </source>
</evidence>